<feature type="chain" id="PRO_5046535024" evidence="3">
    <location>
        <begin position="29"/>
        <end position="260"/>
    </location>
</feature>
<keyword evidence="6" id="KW-1185">Reference proteome</keyword>
<dbReference type="Proteomes" id="UP001501565">
    <property type="component" value="Unassembled WGS sequence"/>
</dbReference>
<evidence type="ECO:0000313" key="5">
    <source>
        <dbReference type="EMBL" id="GAA3938118.1"/>
    </source>
</evidence>
<dbReference type="PANTHER" id="PTHR35936">
    <property type="entry name" value="MEMBRANE-BOUND LYTIC MUREIN TRANSGLYCOSYLASE F"/>
    <property type="match status" value="1"/>
</dbReference>
<comment type="caution">
    <text evidence="5">The sequence shown here is derived from an EMBL/GenBank/DDBJ whole genome shotgun (WGS) entry which is preliminary data.</text>
</comment>
<name>A0ABP7N6G0_9GAMM</name>
<feature type="domain" description="Solute-binding protein family 3/N-terminal" evidence="4">
    <location>
        <begin position="46"/>
        <end position="258"/>
    </location>
</feature>
<evidence type="ECO:0000259" key="4">
    <source>
        <dbReference type="SMART" id="SM00062"/>
    </source>
</evidence>
<comment type="similarity">
    <text evidence="1">Belongs to the bacterial solute-binding protein 3 family.</text>
</comment>
<dbReference type="Pfam" id="PF00497">
    <property type="entry name" value="SBP_bac_3"/>
    <property type="match status" value="1"/>
</dbReference>
<dbReference type="SMART" id="SM00062">
    <property type="entry name" value="PBPb"/>
    <property type="match status" value="1"/>
</dbReference>
<dbReference type="SUPFAM" id="SSF53850">
    <property type="entry name" value="Periplasmic binding protein-like II"/>
    <property type="match status" value="1"/>
</dbReference>
<reference evidence="6" key="1">
    <citation type="journal article" date="2019" name="Int. J. Syst. Evol. Microbiol.">
        <title>The Global Catalogue of Microorganisms (GCM) 10K type strain sequencing project: providing services to taxonomists for standard genome sequencing and annotation.</title>
        <authorList>
            <consortium name="The Broad Institute Genomics Platform"/>
            <consortium name="The Broad Institute Genome Sequencing Center for Infectious Disease"/>
            <person name="Wu L."/>
            <person name="Ma J."/>
        </authorList>
    </citation>
    <scope>NUCLEOTIDE SEQUENCE [LARGE SCALE GENOMIC DNA]</scope>
    <source>
        <strain evidence="6">JCM 17551</strain>
    </source>
</reference>
<evidence type="ECO:0000256" key="2">
    <source>
        <dbReference type="ARBA" id="ARBA00022729"/>
    </source>
</evidence>
<evidence type="ECO:0000313" key="6">
    <source>
        <dbReference type="Proteomes" id="UP001501565"/>
    </source>
</evidence>
<evidence type="ECO:0000256" key="1">
    <source>
        <dbReference type="ARBA" id="ARBA00010333"/>
    </source>
</evidence>
<dbReference type="PANTHER" id="PTHR35936:SF25">
    <property type="entry name" value="ABC TRANSPORTER SUBSTRATE-BINDING PROTEIN"/>
    <property type="match status" value="1"/>
</dbReference>
<accession>A0ABP7N6G0</accession>
<sequence>MFKRSHNSALSLSLLVALYFSSASVIQADTISIRSDVWFPMNGQPGSDQPGYMIELAQEIFSQSGHTIDYRLMPWERALSEVRKGAIDCVVGAYKEDAPDFIFPEEHWGMDNSAFYVNKGNSWRYQGLTSLNGVKLGVIGGYAYGDEFDKYVADNTSGNIQTVKGDNALEKNIKKVMAGRLDALIDSPLVVSAKLKEMGMEGKIEEAGALGDPSPMYIACSPAKPKTKGHIQLINEGTQALRASGRLSEIMAKYGLKDWK</sequence>
<dbReference type="EMBL" id="BAABBN010000012">
    <property type="protein sequence ID" value="GAA3938118.1"/>
    <property type="molecule type" value="Genomic_DNA"/>
</dbReference>
<dbReference type="Gene3D" id="3.40.190.10">
    <property type="entry name" value="Periplasmic binding protein-like II"/>
    <property type="match status" value="2"/>
</dbReference>
<evidence type="ECO:0000256" key="3">
    <source>
        <dbReference type="SAM" id="SignalP"/>
    </source>
</evidence>
<feature type="signal peptide" evidence="3">
    <location>
        <begin position="1"/>
        <end position="28"/>
    </location>
</feature>
<gene>
    <name evidence="5" type="ORF">GCM10022277_38000</name>
</gene>
<protein>
    <submittedName>
        <fullName evidence="5">Transporter substrate-binding domain-containing protein</fullName>
    </submittedName>
</protein>
<dbReference type="RefSeq" id="WP_344800203.1">
    <property type="nucleotide sequence ID" value="NZ_BAABBN010000012.1"/>
</dbReference>
<keyword evidence="2 3" id="KW-0732">Signal</keyword>
<proteinExistence type="inferred from homology"/>
<dbReference type="InterPro" id="IPR001638">
    <property type="entry name" value="Solute-binding_3/MltF_N"/>
</dbReference>
<organism evidence="5 6">
    <name type="scientific">Litoribacillus peritrichatus</name>
    <dbReference type="NCBI Taxonomy" id="718191"/>
    <lineage>
        <taxon>Bacteria</taxon>
        <taxon>Pseudomonadati</taxon>
        <taxon>Pseudomonadota</taxon>
        <taxon>Gammaproteobacteria</taxon>
        <taxon>Oceanospirillales</taxon>
        <taxon>Oceanospirillaceae</taxon>
        <taxon>Litoribacillus</taxon>
    </lineage>
</organism>